<protein>
    <submittedName>
        <fullName evidence="1">Uncharacterized protein</fullName>
    </submittedName>
</protein>
<proteinExistence type="predicted"/>
<evidence type="ECO:0000313" key="1">
    <source>
        <dbReference type="EMBL" id="SEP26811.1"/>
    </source>
</evidence>
<name>A0A1H8WGR5_9BRAD</name>
<evidence type="ECO:0000313" key="2">
    <source>
        <dbReference type="Proteomes" id="UP000199615"/>
    </source>
</evidence>
<organism evidence="1 2">
    <name type="scientific">Rhodopseudomonas pseudopalustris</name>
    <dbReference type="NCBI Taxonomy" id="1513892"/>
    <lineage>
        <taxon>Bacteria</taxon>
        <taxon>Pseudomonadati</taxon>
        <taxon>Pseudomonadota</taxon>
        <taxon>Alphaproteobacteria</taxon>
        <taxon>Hyphomicrobiales</taxon>
        <taxon>Nitrobacteraceae</taxon>
        <taxon>Rhodopseudomonas</taxon>
    </lineage>
</organism>
<reference evidence="2" key="1">
    <citation type="submission" date="2016-10" db="EMBL/GenBank/DDBJ databases">
        <authorList>
            <person name="Varghese N."/>
            <person name="Submissions S."/>
        </authorList>
    </citation>
    <scope>NUCLEOTIDE SEQUENCE [LARGE SCALE GENOMIC DNA]</scope>
    <source>
        <strain evidence="2">DSM 123</strain>
    </source>
</reference>
<dbReference type="Proteomes" id="UP000199615">
    <property type="component" value="Unassembled WGS sequence"/>
</dbReference>
<accession>A0A1H8WGR5</accession>
<dbReference type="EMBL" id="FODT01000012">
    <property type="protein sequence ID" value="SEP26811.1"/>
    <property type="molecule type" value="Genomic_DNA"/>
</dbReference>
<keyword evidence="2" id="KW-1185">Reference proteome</keyword>
<gene>
    <name evidence="1" type="ORF">SAMN05444123_11278</name>
</gene>
<sequence>MTCDHTVTRGREGVEGYWCEACGVQVMAVSARYDDKGHLHHRPRGPDGKLI</sequence>
<dbReference type="AlphaFoldDB" id="A0A1H8WGR5"/>